<accession>A0A1H1I405</accession>
<dbReference type="Pfam" id="PF01047">
    <property type="entry name" value="MarR"/>
    <property type="match status" value="2"/>
</dbReference>
<dbReference type="STRING" id="35622.SAMN04489764_5153"/>
<dbReference type="InterPro" id="IPR023187">
    <property type="entry name" value="Tscrpt_reg_MarR-type_CS"/>
</dbReference>
<sequence>MRGGEGALDESGGPAELQGVPLPAAQRAYLGYLLRRVFARFTAEAVKDDRSARDFVVLDVLADQDGYSQQELAERLGINRTIMVRLIDRLEEAGHVRRVRNPADRRSYVLRLTDAGRAARESMRDTVSGRDARITAVLTPDERRRLAELLSGLLPEPEGPAVRSLEHLVAQAHYRLRRMGDALLADVGLRMRHFGPLDAIDRLGPCPQQRLAHHLAITEPAAAEVVDELVRAGLVVRGRDPRDRRRYALELTDLGRRRVADVRRAAERLQEQVTEMLGPETAAELRALLLKLLPGSV</sequence>
<dbReference type="PRINTS" id="PR00598">
    <property type="entry name" value="HTHMARR"/>
</dbReference>
<dbReference type="SMART" id="SM00347">
    <property type="entry name" value="HTH_MARR"/>
    <property type="match status" value="2"/>
</dbReference>
<keyword evidence="6" id="KW-1185">Reference proteome</keyword>
<evidence type="ECO:0000259" key="4">
    <source>
        <dbReference type="PROSITE" id="PS50995"/>
    </source>
</evidence>
<dbReference type="InterPro" id="IPR000835">
    <property type="entry name" value="HTH_MarR-typ"/>
</dbReference>
<protein>
    <submittedName>
        <fullName evidence="5">DNA-binding transcriptional regulator, MarR family</fullName>
    </submittedName>
</protein>
<gene>
    <name evidence="5" type="ORF">SAMN04489764_5153</name>
</gene>
<dbReference type="GO" id="GO:0003700">
    <property type="term" value="F:DNA-binding transcription factor activity"/>
    <property type="evidence" value="ECO:0007669"/>
    <property type="project" value="InterPro"/>
</dbReference>
<evidence type="ECO:0000256" key="2">
    <source>
        <dbReference type="ARBA" id="ARBA00023125"/>
    </source>
</evidence>
<evidence type="ECO:0000256" key="1">
    <source>
        <dbReference type="ARBA" id="ARBA00023015"/>
    </source>
</evidence>
<evidence type="ECO:0000313" key="5">
    <source>
        <dbReference type="EMBL" id="SDR32309.1"/>
    </source>
</evidence>
<dbReference type="PROSITE" id="PS01117">
    <property type="entry name" value="HTH_MARR_1"/>
    <property type="match status" value="1"/>
</dbReference>
<dbReference type="InterPro" id="IPR036388">
    <property type="entry name" value="WH-like_DNA-bd_sf"/>
</dbReference>
<feature type="domain" description="HTH marR-type" evidence="4">
    <location>
        <begin position="162"/>
        <end position="294"/>
    </location>
</feature>
<name>A0A1H1I405_9ACTN</name>
<dbReference type="PROSITE" id="PS50995">
    <property type="entry name" value="HTH_MARR_2"/>
    <property type="match status" value="2"/>
</dbReference>
<dbReference type="InterPro" id="IPR036390">
    <property type="entry name" value="WH_DNA-bd_sf"/>
</dbReference>
<reference evidence="5 6" key="1">
    <citation type="submission" date="2016-10" db="EMBL/GenBank/DDBJ databases">
        <authorList>
            <person name="de Groot N.N."/>
        </authorList>
    </citation>
    <scope>NUCLEOTIDE SEQUENCE [LARGE SCALE GENOMIC DNA]</scope>
    <source>
        <strain evidence="5 6">DSM 43794</strain>
    </source>
</reference>
<keyword evidence="2 5" id="KW-0238">DNA-binding</keyword>
<dbReference type="GO" id="GO:0003677">
    <property type="term" value="F:DNA binding"/>
    <property type="evidence" value="ECO:0007669"/>
    <property type="project" value="UniProtKB-KW"/>
</dbReference>
<dbReference type="PANTHER" id="PTHR33164">
    <property type="entry name" value="TRANSCRIPTIONAL REGULATOR, MARR FAMILY"/>
    <property type="match status" value="1"/>
</dbReference>
<evidence type="ECO:0000313" key="6">
    <source>
        <dbReference type="Proteomes" id="UP000217103"/>
    </source>
</evidence>
<evidence type="ECO:0000256" key="3">
    <source>
        <dbReference type="ARBA" id="ARBA00023163"/>
    </source>
</evidence>
<dbReference type="EMBL" id="FNKK01000002">
    <property type="protein sequence ID" value="SDR32309.1"/>
    <property type="molecule type" value="Genomic_DNA"/>
</dbReference>
<keyword evidence="1" id="KW-0805">Transcription regulation</keyword>
<feature type="domain" description="HTH marR-type" evidence="4">
    <location>
        <begin position="27"/>
        <end position="155"/>
    </location>
</feature>
<dbReference type="Gene3D" id="1.10.10.10">
    <property type="entry name" value="Winged helix-like DNA-binding domain superfamily/Winged helix DNA-binding domain"/>
    <property type="match status" value="2"/>
</dbReference>
<keyword evidence="3" id="KW-0804">Transcription</keyword>
<dbReference type="OrthoDB" id="391755at2"/>
<dbReference type="PANTHER" id="PTHR33164:SF89">
    <property type="entry name" value="MARR FAMILY REGULATORY PROTEIN"/>
    <property type="match status" value="1"/>
</dbReference>
<dbReference type="SUPFAM" id="SSF46785">
    <property type="entry name" value="Winged helix' DNA-binding domain"/>
    <property type="match status" value="2"/>
</dbReference>
<organism evidence="5 6">
    <name type="scientific">Thermostaphylospora chromogena</name>
    <dbReference type="NCBI Taxonomy" id="35622"/>
    <lineage>
        <taxon>Bacteria</taxon>
        <taxon>Bacillati</taxon>
        <taxon>Actinomycetota</taxon>
        <taxon>Actinomycetes</taxon>
        <taxon>Streptosporangiales</taxon>
        <taxon>Thermomonosporaceae</taxon>
        <taxon>Thermostaphylospora</taxon>
    </lineage>
</organism>
<dbReference type="AlphaFoldDB" id="A0A1H1I405"/>
<proteinExistence type="predicted"/>
<dbReference type="Proteomes" id="UP000217103">
    <property type="component" value="Unassembled WGS sequence"/>
</dbReference>
<dbReference type="GO" id="GO:0006950">
    <property type="term" value="P:response to stress"/>
    <property type="evidence" value="ECO:0007669"/>
    <property type="project" value="TreeGrafter"/>
</dbReference>
<dbReference type="RefSeq" id="WP_093262675.1">
    <property type="nucleotide sequence ID" value="NZ_FNKK01000002.1"/>
</dbReference>
<dbReference type="InterPro" id="IPR039422">
    <property type="entry name" value="MarR/SlyA-like"/>
</dbReference>